<keyword evidence="10" id="KW-1185">Reference proteome</keyword>
<dbReference type="PANTHER" id="PTHR13183">
    <property type="entry name" value="AXONEMAL INNER ARM DYNEIN LIGHT CHAIN 28"/>
    <property type="match status" value="1"/>
</dbReference>
<reference evidence="9" key="1">
    <citation type="submission" date="2020-12" db="EMBL/GenBank/DDBJ databases">
        <authorList>
            <consortium name="Molecular Ecology Group"/>
        </authorList>
    </citation>
    <scope>NUCLEOTIDE SEQUENCE</scope>
    <source>
        <strain evidence="9">TBG_1078</strain>
    </source>
</reference>
<evidence type="ECO:0000256" key="2">
    <source>
        <dbReference type="ARBA" id="ARBA00023054"/>
    </source>
</evidence>
<evidence type="ECO:0000256" key="1">
    <source>
        <dbReference type="ARBA" id="ARBA00023017"/>
    </source>
</evidence>
<sequence length="147" mass="16999">MIPLADSLLKYETSSSHSHQRPSSLQLSCVPDPTKQAEEILNAILPIKEGQQQQARETSIFPVRRELYSWCFDKLIQEFLLSVQDENHMTITTYEASYDSRVAFGSRKVLKIEELEIGKKRLERQMKKQKAKCEGTKNNLEKVILPF</sequence>
<dbReference type="GO" id="GO:0097546">
    <property type="term" value="C:ciliary base"/>
    <property type="evidence" value="ECO:0007669"/>
    <property type="project" value="TreeGrafter"/>
</dbReference>
<dbReference type="InterPro" id="IPR019347">
    <property type="entry name" value="Axonemal_dynein_light_chain"/>
</dbReference>
<dbReference type="Pfam" id="PF10211">
    <property type="entry name" value="Ax_dynein_light"/>
    <property type="match status" value="1"/>
</dbReference>
<protein>
    <recommendedName>
        <fullName evidence="5">Axonemal dynein light intermediate polypeptide 1</fullName>
    </recommendedName>
    <alternativeName>
        <fullName evidence="6">Inner dynein arm light chain, axonemal</fullName>
    </alternativeName>
</protein>
<gene>
    <name evidence="9" type="ORF">NYPRO_LOCUS7671</name>
</gene>
<organism evidence="9 10">
    <name type="scientific">Nyctereutes procyonoides</name>
    <name type="common">Raccoon dog</name>
    <name type="synonym">Canis procyonoides</name>
    <dbReference type="NCBI Taxonomy" id="34880"/>
    <lineage>
        <taxon>Eukaryota</taxon>
        <taxon>Metazoa</taxon>
        <taxon>Chordata</taxon>
        <taxon>Craniata</taxon>
        <taxon>Vertebrata</taxon>
        <taxon>Euteleostomi</taxon>
        <taxon>Mammalia</taxon>
        <taxon>Eutheria</taxon>
        <taxon>Laurasiatheria</taxon>
        <taxon>Carnivora</taxon>
        <taxon>Caniformia</taxon>
        <taxon>Canidae</taxon>
        <taxon>Nyctereutes</taxon>
    </lineage>
</organism>
<comment type="function">
    <text evidence="7">Involved in sperm flagellum assembly.</text>
</comment>
<name>A0A811YCL3_NYCPR</name>
<accession>A0A811YCL3</accession>
<proteinExistence type="inferred from homology"/>
<dbReference type="AlphaFoldDB" id="A0A811YCL3"/>
<dbReference type="GO" id="GO:0030286">
    <property type="term" value="C:dynein complex"/>
    <property type="evidence" value="ECO:0007669"/>
    <property type="project" value="UniProtKB-KW"/>
</dbReference>
<feature type="coiled-coil region" evidence="8">
    <location>
        <begin position="112"/>
        <end position="139"/>
    </location>
</feature>
<dbReference type="GO" id="GO:0005930">
    <property type="term" value="C:axoneme"/>
    <property type="evidence" value="ECO:0007669"/>
    <property type="project" value="TreeGrafter"/>
</dbReference>
<evidence type="ECO:0000256" key="6">
    <source>
        <dbReference type="ARBA" id="ARBA00042417"/>
    </source>
</evidence>
<dbReference type="GO" id="GO:0045504">
    <property type="term" value="F:dynein heavy chain binding"/>
    <property type="evidence" value="ECO:0007669"/>
    <property type="project" value="TreeGrafter"/>
</dbReference>
<evidence type="ECO:0000256" key="4">
    <source>
        <dbReference type="ARBA" id="ARBA00038114"/>
    </source>
</evidence>
<comment type="similarity">
    <text evidence="4">Belongs to the inner dynein arm light chain family.</text>
</comment>
<comment type="caution">
    <text evidence="9">The sequence shown here is derived from an EMBL/GenBank/DDBJ whole genome shotgun (WGS) entry which is preliminary data.</text>
</comment>
<evidence type="ECO:0000256" key="8">
    <source>
        <dbReference type="SAM" id="Coils"/>
    </source>
</evidence>
<keyword evidence="1" id="KW-0243">Dynein</keyword>
<dbReference type="Proteomes" id="UP000645828">
    <property type="component" value="Unassembled WGS sequence"/>
</dbReference>
<evidence type="ECO:0000256" key="7">
    <source>
        <dbReference type="ARBA" id="ARBA00043925"/>
    </source>
</evidence>
<evidence type="ECO:0000256" key="3">
    <source>
        <dbReference type="ARBA" id="ARBA00023175"/>
    </source>
</evidence>
<evidence type="ECO:0000313" key="9">
    <source>
        <dbReference type="EMBL" id="CAD7674876.1"/>
    </source>
</evidence>
<keyword evidence="2 8" id="KW-0175">Coiled coil</keyword>
<evidence type="ECO:0000256" key="5">
    <source>
        <dbReference type="ARBA" id="ARBA00039799"/>
    </source>
</evidence>
<dbReference type="PANTHER" id="PTHR13183:SF0">
    <property type="entry name" value="AXONEMAL DYNEIN LIGHT INTERMEDIATE POLYPEPTIDE 1"/>
    <property type="match status" value="1"/>
</dbReference>
<dbReference type="EMBL" id="CAJHUB010000673">
    <property type="protein sequence ID" value="CAD7674876.1"/>
    <property type="molecule type" value="Genomic_DNA"/>
</dbReference>
<evidence type="ECO:0000313" key="10">
    <source>
        <dbReference type="Proteomes" id="UP000645828"/>
    </source>
</evidence>
<keyword evidence="3" id="KW-0505">Motor protein</keyword>